<sequence>MYGLFFKAITSIYEIPKTTKITEYGSASSISDEGLHGMGVTITGGEENGFLPIRTFYNYTGYVKKEELHLLPLLALKEWENSDLMVIDAFTADIQSMPKVQAVRLSILPKGSIVEVVDWRNDNIGWVKVRLVNGLCGYIKNQLLKEKEFSQKGLWEDTLPQNSNINIASFREKVILEAKKYCSIQYRWGGKTTLGIDCSGLTSMCYMFQGILIYRDAQIMRGFPIKEIPFHRMKKGDLLYFPGHIAMYIDGDRYIHATARAGSDGVVINSLNPNDPDYREDLAKSLYAVGSIFG</sequence>
<dbReference type="GO" id="GO:0008234">
    <property type="term" value="F:cysteine-type peptidase activity"/>
    <property type="evidence" value="ECO:0007669"/>
    <property type="project" value="UniProtKB-KW"/>
</dbReference>
<dbReference type="RefSeq" id="WP_242941065.1">
    <property type="nucleotide sequence ID" value="NZ_FOJI01000016.1"/>
</dbReference>
<dbReference type="PROSITE" id="PS51935">
    <property type="entry name" value="NLPC_P60"/>
    <property type="match status" value="1"/>
</dbReference>
<dbReference type="PANTHER" id="PTHR47053">
    <property type="entry name" value="MUREIN DD-ENDOPEPTIDASE MEPH-RELATED"/>
    <property type="match status" value="1"/>
</dbReference>
<dbReference type="SMART" id="SM00287">
    <property type="entry name" value="SH3b"/>
    <property type="match status" value="2"/>
</dbReference>
<dbReference type="Pfam" id="PF00877">
    <property type="entry name" value="NLPC_P60"/>
    <property type="match status" value="1"/>
</dbReference>
<name>A0A1I0RIY3_9FIRM</name>
<evidence type="ECO:0000256" key="3">
    <source>
        <dbReference type="ARBA" id="ARBA00022801"/>
    </source>
</evidence>
<dbReference type="STRING" id="99656.SAMN05421659_11674"/>
<feature type="domain" description="NlpC/P60" evidence="5">
    <location>
        <begin position="168"/>
        <end position="290"/>
    </location>
</feature>
<reference evidence="6 7" key="1">
    <citation type="submission" date="2016-10" db="EMBL/GenBank/DDBJ databases">
        <authorList>
            <person name="de Groot N.N."/>
        </authorList>
    </citation>
    <scope>NUCLEOTIDE SEQUENCE [LARGE SCALE GENOMIC DNA]</scope>
    <source>
        <strain evidence="6 7">DSM 9179</strain>
    </source>
</reference>
<accession>A0A1I0RIY3</accession>
<comment type="similarity">
    <text evidence="1">Belongs to the peptidase C40 family.</text>
</comment>
<dbReference type="Gene3D" id="2.30.30.40">
    <property type="entry name" value="SH3 Domains"/>
    <property type="match status" value="1"/>
</dbReference>
<evidence type="ECO:0000313" key="7">
    <source>
        <dbReference type="Proteomes" id="UP000199701"/>
    </source>
</evidence>
<protein>
    <submittedName>
        <fullName evidence="6">NlpC/P60 family protein</fullName>
    </submittedName>
</protein>
<dbReference type="Proteomes" id="UP000199701">
    <property type="component" value="Unassembled WGS sequence"/>
</dbReference>
<dbReference type="InterPro" id="IPR000064">
    <property type="entry name" value="NLP_P60_dom"/>
</dbReference>
<keyword evidence="7" id="KW-1185">Reference proteome</keyword>
<evidence type="ECO:0000313" key="6">
    <source>
        <dbReference type="EMBL" id="SEW40933.1"/>
    </source>
</evidence>
<dbReference type="AlphaFoldDB" id="A0A1I0RIY3"/>
<evidence type="ECO:0000256" key="1">
    <source>
        <dbReference type="ARBA" id="ARBA00007074"/>
    </source>
</evidence>
<organism evidence="6 7">
    <name type="scientific">[Clostridium] fimetarium</name>
    <dbReference type="NCBI Taxonomy" id="99656"/>
    <lineage>
        <taxon>Bacteria</taxon>
        <taxon>Bacillati</taxon>
        <taxon>Bacillota</taxon>
        <taxon>Clostridia</taxon>
        <taxon>Lachnospirales</taxon>
        <taxon>Lachnospiraceae</taxon>
    </lineage>
</organism>
<evidence type="ECO:0000256" key="4">
    <source>
        <dbReference type="ARBA" id="ARBA00022807"/>
    </source>
</evidence>
<dbReference type="PANTHER" id="PTHR47053:SF1">
    <property type="entry name" value="MUREIN DD-ENDOPEPTIDASE MEPH-RELATED"/>
    <property type="match status" value="1"/>
</dbReference>
<dbReference type="GO" id="GO:0006508">
    <property type="term" value="P:proteolysis"/>
    <property type="evidence" value="ECO:0007669"/>
    <property type="project" value="UniProtKB-KW"/>
</dbReference>
<keyword evidence="3" id="KW-0378">Hydrolase</keyword>
<dbReference type="InterPro" id="IPR051202">
    <property type="entry name" value="Peptidase_C40"/>
</dbReference>
<keyword evidence="2" id="KW-0645">Protease</keyword>
<dbReference type="InterPro" id="IPR038765">
    <property type="entry name" value="Papain-like_cys_pep_sf"/>
</dbReference>
<dbReference type="EMBL" id="FOJI01000016">
    <property type="protein sequence ID" value="SEW40933.1"/>
    <property type="molecule type" value="Genomic_DNA"/>
</dbReference>
<keyword evidence="4" id="KW-0788">Thiol protease</keyword>
<evidence type="ECO:0000256" key="2">
    <source>
        <dbReference type="ARBA" id="ARBA00022670"/>
    </source>
</evidence>
<proteinExistence type="inferred from homology"/>
<evidence type="ECO:0000259" key="5">
    <source>
        <dbReference type="PROSITE" id="PS51935"/>
    </source>
</evidence>
<dbReference type="SUPFAM" id="SSF54001">
    <property type="entry name" value="Cysteine proteinases"/>
    <property type="match status" value="1"/>
</dbReference>
<dbReference type="Gene3D" id="3.90.1720.10">
    <property type="entry name" value="endopeptidase domain like (from Nostoc punctiforme)"/>
    <property type="match status" value="1"/>
</dbReference>
<gene>
    <name evidence="6" type="ORF">SAMN05421659_11674</name>
</gene>
<dbReference type="InterPro" id="IPR003646">
    <property type="entry name" value="SH3-like_bac-type"/>
</dbReference>